<dbReference type="PANTHER" id="PTHR10177">
    <property type="entry name" value="CYCLINS"/>
    <property type="match status" value="1"/>
</dbReference>
<evidence type="ECO:0008006" key="11">
    <source>
        <dbReference type="Google" id="ProtNLM"/>
    </source>
</evidence>
<dbReference type="InterPro" id="IPR004367">
    <property type="entry name" value="Cyclin_C-dom"/>
</dbReference>
<comment type="similarity">
    <text evidence="1">Belongs to the cyclin family. Cyclin D subfamily.</text>
</comment>
<dbReference type="AlphaFoldDB" id="A0A4V4H361"/>
<dbReference type="SUPFAM" id="SSF47954">
    <property type="entry name" value="Cyclin-like"/>
    <property type="match status" value="2"/>
</dbReference>
<comment type="caution">
    <text evidence="9">The sequence shown here is derived from an EMBL/GenBank/DDBJ whole genome shotgun (WGS) entry which is preliminary data.</text>
</comment>
<feature type="region of interest" description="Disordered" evidence="6">
    <location>
        <begin position="255"/>
        <end position="307"/>
    </location>
</feature>
<keyword evidence="10" id="KW-1185">Reference proteome</keyword>
<dbReference type="GO" id="GO:0051301">
    <property type="term" value="P:cell division"/>
    <property type="evidence" value="ECO:0007669"/>
    <property type="project" value="UniProtKB-KW"/>
</dbReference>
<dbReference type="Gene3D" id="1.10.472.10">
    <property type="entry name" value="Cyclin-like"/>
    <property type="match status" value="2"/>
</dbReference>
<evidence type="ECO:0000256" key="4">
    <source>
        <dbReference type="ARBA" id="ARBA00023306"/>
    </source>
</evidence>
<evidence type="ECO:0000259" key="7">
    <source>
        <dbReference type="SMART" id="SM00385"/>
    </source>
</evidence>
<dbReference type="InterPro" id="IPR013763">
    <property type="entry name" value="Cyclin-like_dom"/>
</dbReference>
<dbReference type="FunFam" id="1.10.472.10:FF:000040">
    <property type="entry name" value="D6-type cyclin"/>
    <property type="match status" value="1"/>
</dbReference>
<gene>
    <name evidence="9" type="ORF">C4D60_Mb09t11160</name>
</gene>
<evidence type="ECO:0000313" key="9">
    <source>
        <dbReference type="EMBL" id="THU47026.1"/>
    </source>
</evidence>
<evidence type="ECO:0000256" key="2">
    <source>
        <dbReference type="ARBA" id="ARBA00022618"/>
    </source>
</evidence>
<evidence type="ECO:0000256" key="5">
    <source>
        <dbReference type="RuleBase" id="RU000383"/>
    </source>
</evidence>
<keyword evidence="2" id="KW-0132">Cell division</keyword>
<dbReference type="FunFam" id="1.10.472.10:FF:000060">
    <property type="entry name" value="D6-type cyclin"/>
    <property type="match status" value="1"/>
</dbReference>
<organism evidence="9 10">
    <name type="scientific">Musa balbisiana</name>
    <name type="common">Banana</name>
    <dbReference type="NCBI Taxonomy" id="52838"/>
    <lineage>
        <taxon>Eukaryota</taxon>
        <taxon>Viridiplantae</taxon>
        <taxon>Streptophyta</taxon>
        <taxon>Embryophyta</taxon>
        <taxon>Tracheophyta</taxon>
        <taxon>Spermatophyta</taxon>
        <taxon>Magnoliopsida</taxon>
        <taxon>Liliopsida</taxon>
        <taxon>Zingiberales</taxon>
        <taxon>Musaceae</taxon>
        <taxon>Musa</taxon>
    </lineage>
</organism>
<reference evidence="9 10" key="1">
    <citation type="journal article" date="2019" name="Nat. Plants">
        <title>Genome sequencing of Musa balbisiana reveals subgenome evolution and function divergence in polyploid bananas.</title>
        <authorList>
            <person name="Yao X."/>
        </authorList>
    </citation>
    <scope>NUCLEOTIDE SEQUENCE [LARGE SCALE GENOMIC DNA]</scope>
    <source>
        <strain evidence="10">cv. DH-PKW</strain>
        <tissue evidence="9">Leaves</tissue>
    </source>
</reference>
<dbReference type="SMART" id="SM00385">
    <property type="entry name" value="CYCLIN"/>
    <property type="match status" value="1"/>
</dbReference>
<dbReference type="STRING" id="52838.A0A4V4H361"/>
<keyword evidence="3 5" id="KW-0195">Cyclin</keyword>
<dbReference type="Proteomes" id="UP000317650">
    <property type="component" value="Chromosome 9"/>
</dbReference>
<evidence type="ECO:0000313" key="10">
    <source>
        <dbReference type="Proteomes" id="UP000317650"/>
    </source>
</evidence>
<dbReference type="CDD" id="cd20544">
    <property type="entry name" value="CYCLIN_AtCycD-like_rpt2"/>
    <property type="match status" value="1"/>
</dbReference>
<dbReference type="CDD" id="cd20543">
    <property type="entry name" value="CYCLIN_AtCycD-like_rpt1"/>
    <property type="match status" value="1"/>
</dbReference>
<dbReference type="SMART" id="SM01332">
    <property type="entry name" value="Cyclin_C"/>
    <property type="match status" value="1"/>
</dbReference>
<sequence length="307" mass="33725">MEFDLENPLTSSEDEHQGRSSISALFAAESDHMISTVGLIDLSSRRDAVSLVLQAQFDCNLDPFVAYLAINYIDRFLSKRKIQREKPWIIRLLSIACLSLASKMKKTDFMLANFQGKEGFIFDAQTIRRMELLVLGTLDWRMRSVTPFSFLSFFISFFSPARPPLLQALKAHATQILLKAKNEIKMLEFKPSVVAASSLLSAAYEIFPIQFPAFRAAVSSCNFVNEEKLWECSIVIGAATATAAAMDGCDDSAGMGVASSPETPVTVLGRHSSSSESETAVGSSSDGRELKKRRTTSTLHASCDHSG</sequence>
<evidence type="ECO:0000256" key="6">
    <source>
        <dbReference type="SAM" id="MobiDB-lite"/>
    </source>
</evidence>
<name>A0A4V4H361_MUSBA</name>
<evidence type="ECO:0000256" key="3">
    <source>
        <dbReference type="ARBA" id="ARBA00023127"/>
    </source>
</evidence>
<dbReference type="InterPro" id="IPR039361">
    <property type="entry name" value="Cyclin"/>
</dbReference>
<feature type="domain" description="Cyclin-like" evidence="7">
    <location>
        <begin position="50"/>
        <end position="136"/>
    </location>
</feature>
<protein>
    <recommendedName>
        <fullName evidence="11">Cyclin-like domain-containing protein</fullName>
    </recommendedName>
</protein>
<dbReference type="EMBL" id="PYDT01000010">
    <property type="protein sequence ID" value="THU47026.1"/>
    <property type="molecule type" value="Genomic_DNA"/>
</dbReference>
<dbReference type="InterPro" id="IPR036915">
    <property type="entry name" value="Cyclin-like_sf"/>
</dbReference>
<accession>A0A4V4H361</accession>
<dbReference type="InterPro" id="IPR006671">
    <property type="entry name" value="Cyclin_N"/>
</dbReference>
<dbReference type="Pfam" id="PF02984">
    <property type="entry name" value="Cyclin_C"/>
    <property type="match status" value="1"/>
</dbReference>
<proteinExistence type="inferred from homology"/>
<evidence type="ECO:0000256" key="1">
    <source>
        <dbReference type="ARBA" id="ARBA00009065"/>
    </source>
</evidence>
<feature type="domain" description="Cyclin C-terminal" evidence="8">
    <location>
        <begin position="145"/>
        <end position="263"/>
    </location>
</feature>
<dbReference type="Pfam" id="PF00134">
    <property type="entry name" value="Cyclin_N"/>
    <property type="match status" value="1"/>
</dbReference>
<feature type="compositionally biased region" description="Low complexity" evidence="6">
    <location>
        <begin position="272"/>
        <end position="285"/>
    </location>
</feature>
<keyword evidence="4" id="KW-0131">Cell cycle</keyword>
<evidence type="ECO:0000259" key="8">
    <source>
        <dbReference type="SMART" id="SM01332"/>
    </source>
</evidence>